<dbReference type="OrthoDB" id="1092058at2"/>
<dbReference type="EMBL" id="CP040896">
    <property type="protein sequence ID" value="QDA60419.1"/>
    <property type="molecule type" value="Genomic_DNA"/>
</dbReference>
<dbReference type="Pfam" id="PF02698">
    <property type="entry name" value="DUF218"/>
    <property type="match status" value="1"/>
</dbReference>
<dbReference type="InterPro" id="IPR003848">
    <property type="entry name" value="DUF218"/>
</dbReference>
<evidence type="ECO:0000313" key="3">
    <source>
        <dbReference type="Proteomes" id="UP000305398"/>
    </source>
</evidence>
<dbReference type="AlphaFoldDB" id="A0A5B8A031"/>
<accession>A0A5B8A031</accession>
<dbReference type="GO" id="GO:0005886">
    <property type="term" value="C:plasma membrane"/>
    <property type="evidence" value="ECO:0007669"/>
    <property type="project" value="TreeGrafter"/>
</dbReference>
<reference evidence="2 3" key="1">
    <citation type="submission" date="2019-06" db="EMBL/GenBank/DDBJ databases">
        <authorList>
            <person name="Srinivasan S."/>
        </authorList>
    </citation>
    <scope>NUCLEOTIDE SEQUENCE [LARGE SCALE GENOMIC DNA]</scope>
    <source>
        <strain evidence="2 3">17J68-5</strain>
    </source>
</reference>
<dbReference type="KEGG" id="hyj:FHG12_09980"/>
<name>A0A5B8A031_9BACT</name>
<sequence>MGSHCPHHSLPLMSWRYLFRLTALLCCVPILGSAQPVLPRLSAARTDSVIVAKTFPLLSLFETHPALRRALQTDPELQRISRRQAERTYQALRKGPPEPQRYADSLAWNPQEIQVVGKYLVNKYLHNNELHAALAPVLAKTGRYPVYADRPDTAVLRLAWRDAALGLNRIVRVYFGNAVPRYPAIDSSSFRRHDAAFAKQVRADLRPLSRKARRHSDGYYTLPLQAALLALRLNQRDEAARYEPLEAGLNQAPRAAVATTAWVRYPYSLILVPGHGPEETGVALDTLGAYRCRLAAASFRKGQAPFIMVSGGHVHPNKTPYCEAVEMKRYLVEKLGLPDAAVLIEPHARHTTTNLRNAVRMLYNFGMPTDRPVLTVTDAAQSRSIVAMAERCKQEFGYVPYRDMQRLSDEESVCFPVPEARQPDPYDPLDP</sequence>
<dbReference type="PANTHER" id="PTHR30336:SF20">
    <property type="entry name" value="DUF218 DOMAIN-CONTAINING PROTEIN"/>
    <property type="match status" value="1"/>
</dbReference>
<feature type="domain" description="DUF218" evidence="1">
    <location>
        <begin position="270"/>
        <end position="401"/>
    </location>
</feature>
<keyword evidence="3" id="KW-1185">Reference proteome</keyword>
<dbReference type="CDD" id="cd06259">
    <property type="entry name" value="YdcF-like"/>
    <property type="match status" value="1"/>
</dbReference>
<dbReference type="PANTHER" id="PTHR30336">
    <property type="entry name" value="INNER MEMBRANE PROTEIN, PROBABLE PERMEASE"/>
    <property type="match status" value="1"/>
</dbReference>
<proteinExistence type="predicted"/>
<evidence type="ECO:0000259" key="1">
    <source>
        <dbReference type="Pfam" id="PF02698"/>
    </source>
</evidence>
<protein>
    <submittedName>
        <fullName evidence="2">YdcF family protein</fullName>
    </submittedName>
</protein>
<dbReference type="Gene3D" id="3.40.50.620">
    <property type="entry name" value="HUPs"/>
    <property type="match status" value="1"/>
</dbReference>
<gene>
    <name evidence="2" type="ORF">FHG12_09980</name>
</gene>
<dbReference type="Proteomes" id="UP000305398">
    <property type="component" value="Chromosome"/>
</dbReference>
<evidence type="ECO:0000313" key="2">
    <source>
        <dbReference type="EMBL" id="QDA60419.1"/>
    </source>
</evidence>
<organism evidence="2 3">
    <name type="scientific">Hymenobacter jejuensis</name>
    <dbReference type="NCBI Taxonomy" id="2502781"/>
    <lineage>
        <taxon>Bacteria</taxon>
        <taxon>Pseudomonadati</taxon>
        <taxon>Bacteroidota</taxon>
        <taxon>Cytophagia</taxon>
        <taxon>Cytophagales</taxon>
        <taxon>Hymenobacteraceae</taxon>
        <taxon>Hymenobacter</taxon>
    </lineage>
</organism>
<dbReference type="InterPro" id="IPR014729">
    <property type="entry name" value="Rossmann-like_a/b/a_fold"/>
</dbReference>
<dbReference type="InterPro" id="IPR051599">
    <property type="entry name" value="Cell_Envelope_Assoc"/>
</dbReference>